<feature type="domain" description="DUF4349" evidence="2">
    <location>
        <begin position="56"/>
        <end position="121"/>
    </location>
</feature>
<dbReference type="Proteomes" id="UP000287701">
    <property type="component" value="Chromosome"/>
</dbReference>
<sequence length="123" mass="14036">MKNLLFLSIILFTLFSCQKNGEFVNKEPIAENMDFSSPTDTETNPSEEQKATEKILIKNGNIIIDSPSPEKNLQELKDILKSMGAEISDETQTSQKNYMEVDLVCRIASQNFDKLIEKIEKKF</sequence>
<dbReference type="PROSITE" id="PS51257">
    <property type="entry name" value="PROKAR_LIPOPROTEIN"/>
    <property type="match status" value="1"/>
</dbReference>
<organism evidence="3 4">
    <name type="scientific">Ornithobacterium rhinotracheale</name>
    <dbReference type="NCBI Taxonomy" id="28251"/>
    <lineage>
        <taxon>Bacteria</taxon>
        <taxon>Pseudomonadati</taxon>
        <taxon>Bacteroidota</taxon>
        <taxon>Flavobacteriia</taxon>
        <taxon>Flavobacteriales</taxon>
        <taxon>Weeksellaceae</taxon>
        <taxon>Ornithobacterium</taxon>
    </lineage>
</organism>
<evidence type="ECO:0000256" key="1">
    <source>
        <dbReference type="SAM" id="MobiDB-lite"/>
    </source>
</evidence>
<dbReference type="Pfam" id="PF14257">
    <property type="entry name" value="DUF4349"/>
    <property type="match status" value="1"/>
</dbReference>
<gene>
    <name evidence="3" type="ORF">EQP59_01530</name>
</gene>
<evidence type="ECO:0000313" key="4">
    <source>
        <dbReference type="Proteomes" id="UP000287701"/>
    </source>
</evidence>
<reference evidence="3 4" key="1">
    <citation type="submission" date="2019-01" db="EMBL/GenBank/DDBJ databases">
        <title>Whole Genome of Ornithobacterium rhinotracheale FARPER-174b.</title>
        <authorList>
            <person name="Tataje-Lavanda L.A."/>
            <person name="Montalvan A."/>
            <person name="Montesinos R."/>
            <person name="Zimic M."/>
            <person name="Fernandez-Sanchez M."/>
            <person name="Fernandez-Diaz M."/>
        </authorList>
    </citation>
    <scope>NUCLEOTIDE SEQUENCE [LARGE SCALE GENOMIC DNA]</scope>
    <source>
        <strain evidence="3 4">FARPER-174b</strain>
    </source>
</reference>
<feature type="region of interest" description="Disordered" evidence="1">
    <location>
        <begin position="31"/>
        <end position="51"/>
    </location>
</feature>
<dbReference type="AlphaFoldDB" id="A0A3R5YUV6"/>
<accession>A0A3R5YUV6</accession>
<protein>
    <submittedName>
        <fullName evidence="3">DUF4349 domain-containing protein</fullName>
    </submittedName>
</protein>
<evidence type="ECO:0000259" key="2">
    <source>
        <dbReference type="Pfam" id="PF14257"/>
    </source>
</evidence>
<feature type="compositionally biased region" description="Polar residues" evidence="1">
    <location>
        <begin position="34"/>
        <end position="46"/>
    </location>
</feature>
<dbReference type="InterPro" id="IPR025645">
    <property type="entry name" value="DUF4349"/>
</dbReference>
<proteinExistence type="predicted"/>
<name>A0A3R5YUV6_ORNRH</name>
<evidence type="ECO:0000313" key="3">
    <source>
        <dbReference type="EMBL" id="QAR30131.1"/>
    </source>
</evidence>
<dbReference type="OrthoDB" id="5381491at2"/>
<dbReference type="EMBL" id="CP035107">
    <property type="protein sequence ID" value="QAR30131.1"/>
    <property type="molecule type" value="Genomic_DNA"/>
</dbReference>